<dbReference type="InterPro" id="IPR004210">
    <property type="entry name" value="BESS_motif"/>
</dbReference>
<dbReference type="GO" id="GO:0005634">
    <property type="term" value="C:nucleus"/>
    <property type="evidence" value="ECO:0007669"/>
    <property type="project" value="UniProtKB-SubCell"/>
</dbReference>
<dbReference type="Proteomes" id="UP001160148">
    <property type="component" value="Unassembled WGS sequence"/>
</dbReference>
<evidence type="ECO:0000313" key="5">
    <source>
        <dbReference type="Proteomes" id="UP001160148"/>
    </source>
</evidence>
<keyword evidence="1" id="KW-0539">Nucleus</keyword>
<proteinExistence type="predicted"/>
<dbReference type="GO" id="GO:0003677">
    <property type="term" value="F:DNA binding"/>
    <property type="evidence" value="ECO:0007669"/>
    <property type="project" value="InterPro"/>
</dbReference>
<feature type="compositionally biased region" description="Low complexity" evidence="2">
    <location>
        <begin position="233"/>
        <end position="242"/>
    </location>
</feature>
<gene>
    <name evidence="4" type="ORF">MEUPH1_LOCUS26295</name>
</gene>
<evidence type="ECO:0000256" key="1">
    <source>
        <dbReference type="PROSITE-ProRule" id="PRU00371"/>
    </source>
</evidence>
<comment type="subcellular location">
    <subcellularLocation>
        <location evidence="1">Nucleus</location>
    </subcellularLocation>
</comment>
<evidence type="ECO:0000259" key="3">
    <source>
        <dbReference type="PROSITE" id="PS51031"/>
    </source>
</evidence>
<evidence type="ECO:0000256" key="2">
    <source>
        <dbReference type="SAM" id="MobiDB-lite"/>
    </source>
</evidence>
<feature type="region of interest" description="Disordered" evidence="2">
    <location>
        <begin position="1"/>
        <end position="54"/>
    </location>
</feature>
<name>A0AAV0XUX8_9HEMI</name>
<protein>
    <recommendedName>
        <fullName evidence="3">BESS domain-containing protein</fullName>
    </recommendedName>
</protein>
<dbReference type="PROSITE" id="PS51031">
    <property type="entry name" value="BESS"/>
    <property type="match status" value="1"/>
</dbReference>
<accession>A0AAV0XUX8</accession>
<dbReference type="EMBL" id="CARXXK010001030">
    <property type="protein sequence ID" value="CAI6372419.1"/>
    <property type="molecule type" value="Genomic_DNA"/>
</dbReference>
<sequence length="297" mass="33660">MEFLRPTMLNRTTESNFEHSDGDGNEEEEENNETEVSNNIETEHQDDTYTNTPKRKKLINKKPADFETRLINIFEQRKTEEDPEKHFLLSLLPQIRLLTEDQKTQLYIDILNSIQRLKGSSNASSFNQTPIANDYSTQSHHNIYNVPPHYPSQTDSIPTLNHHYKVNTQSPISVAHVNKINPYSSSGIHSTSQIVSVPIENSYYSPNSQSPSVSSTLSNINYQNTFNIPTKYSSPSTSIPTSHHYKLNTPSESPTQATHVNKINHYNSSALQELSTSQTASIPTENVYYNSNSQSPQ</sequence>
<dbReference type="Pfam" id="PF02944">
    <property type="entry name" value="BESS"/>
    <property type="match status" value="1"/>
</dbReference>
<dbReference type="AlphaFoldDB" id="A0AAV0XUX8"/>
<organism evidence="4 5">
    <name type="scientific">Macrosiphum euphorbiae</name>
    <name type="common">potato aphid</name>
    <dbReference type="NCBI Taxonomy" id="13131"/>
    <lineage>
        <taxon>Eukaryota</taxon>
        <taxon>Metazoa</taxon>
        <taxon>Ecdysozoa</taxon>
        <taxon>Arthropoda</taxon>
        <taxon>Hexapoda</taxon>
        <taxon>Insecta</taxon>
        <taxon>Pterygota</taxon>
        <taxon>Neoptera</taxon>
        <taxon>Paraneoptera</taxon>
        <taxon>Hemiptera</taxon>
        <taxon>Sternorrhyncha</taxon>
        <taxon>Aphidomorpha</taxon>
        <taxon>Aphidoidea</taxon>
        <taxon>Aphididae</taxon>
        <taxon>Macrosiphini</taxon>
        <taxon>Macrosiphum</taxon>
    </lineage>
</organism>
<reference evidence="4 5" key="1">
    <citation type="submission" date="2023-01" db="EMBL/GenBank/DDBJ databases">
        <authorList>
            <person name="Whitehead M."/>
        </authorList>
    </citation>
    <scope>NUCLEOTIDE SEQUENCE [LARGE SCALE GENOMIC DNA]</scope>
</reference>
<evidence type="ECO:0000313" key="4">
    <source>
        <dbReference type="EMBL" id="CAI6372419.1"/>
    </source>
</evidence>
<keyword evidence="5" id="KW-1185">Reference proteome</keyword>
<comment type="caution">
    <text evidence="4">The sequence shown here is derived from an EMBL/GenBank/DDBJ whole genome shotgun (WGS) entry which is preliminary data.</text>
</comment>
<feature type="compositionally biased region" description="Acidic residues" evidence="2">
    <location>
        <begin position="23"/>
        <end position="33"/>
    </location>
</feature>
<feature type="region of interest" description="Disordered" evidence="2">
    <location>
        <begin position="275"/>
        <end position="297"/>
    </location>
</feature>
<feature type="domain" description="BESS" evidence="3">
    <location>
        <begin position="81"/>
        <end position="120"/>
    </location>
</feature>
<feature type="region of interest" description="Disordered" evidence="2">
    <location>
        <begin position="233"/>
        <end position="256"/>
    </location>
</feature>